<dbReference type="Pfam" id="PF18023">
    <property type="entry name" value="FKBP_N_2"/>
    <property type="match status" value="1"/>
</dbReference>
<organism evidence="3 4">
    <name type="scientific">Dryococelus australis</name>
    <dbReference type="NCBI Taxonomy" id="614101"/>
    <lineage>
        <taxon>Eukaryota</taxon>
        <taxon>Metazoa</taxon>
        <taxon>Ecdysozoa</taxon>
        <taxon>Arthropoda</taxon>
        <taxon>Hexapoda</taxon>
        <taxon>Insecta</taxon>
        <taxon>Pterygota</taxon>
        <taxon>Neoptera</taxon>
        <taxon>Polyneoptera</taxon>
        <taxon>Phasmatodea</taxon>
        <taxon>Verophasmatodea</taxon>
        <taxon>Anareolatae</taxon>
        <taxon>Phasmatidae</taxon>
        <taxon>Eurycanthinae</taxon>
        <taxon>Dryococelus</taxon>
    </lineage>
</organism>
<evidence type="ECO:0000313" key="3">
    <source>
        <dbReference type="EMBL" id="KAJ8874164.1"/>
    </source>
</evidence>
<dbReference type="SMART" id="SM00028">
    <property type="entry name" value="TPR"/>
    <property type="match status" value="2"/>
</dbReference>
<keyword evidence="1" id="KW-0802">TPR repeat</keyword>
<gene>
    <name evidence="3" type="ORF">PR048_025006</name>
</gene>
<comment type="caution">
    <text evidence="3">The sequence shown here is derived from an EMBL/GenBank/DDBJ whole genome shotgun (WGS) entry which is preliminary data.</text>
</comment>
<dbReference type="Gene3D" id="1.25.40.10">
    <property type="entry name" value="Tetratricopeptide repeat domain"/>
    <property type="match status" value="1"/>
</dbReference>
<keyword evidence="4" id="KW-1185">Reference proteome</keyword>
<protein>
    <recommendedName>
        <fullName evidence="2">BDBT FKBP like N-terminal domain-containing protein</fullName>
    </recommendedName>
</protein>
<evidence type="ECO:0000313" key="4">
    <source>
        <dbReference type="Proteomes" id="UP001159363"/>
    </source>
</evidence>
<dbReference type="Proteomes" id="UP001159363">
    <property type="component" value="Chromosome 9"/>
</dbReference>
<dbReference type="PANTHER" id="PTHR46512">
    <property type="entry name" value="PEPTIDYLPROLYL ISOMERASE"/>
    <property type="match status" value="1"/>
</dbReference>
<feature type="repeat" description="TPR" evidence="1">
    <location>
        <begin position="221"/>
        <end position="254"/>
    </location>
</feature>
<feature type="repeat" description="TPR" evidence="1">
    <location>
        <begin position="187"/>
        <end position="220"/>
    </location>
</feature>
<evidence type="ECO:0000259" key="2">
    <source>
        <dbReference type="Pfam" id="PF18023"/>
    </source>
</evidence>
<name>A0ABQ9GQ83_9NEOP</name>
<dbReference type="InterPro" id="IPR011990">
    <property type="entry name" value="TPR-like_helical_dom_sf"/>
</dbReference>
<dbReference type="EMBL" id="JARBHB010000010">
    <property type="protein sequence ID" value="KAJ8874164.1"/>
    <property type="molecule type" value="Genomic_DNA"/>
</dbReference>
<dbReference type="PROSITE" id="PS50005">
    <property type="entry name" value="TPR"/>
    <property type="match status" value="2"/>
</dbReference>
<sequence length="284" mass="32444">MEVDIYECYVSPDSTFVKEVLVPGIESKDKPREGAECKVTISDINADEEIVFENSVYFRNDFNGILVVGESDTDIDLALERCVTTMFPSERANARFYPAQMSSGVTCTICLVCVKNGELVCNWDSDKKFQTMLHHKERGVELYKLRRISDAFRRFNKAFKFLLSVDPILDDESLTVEEPDHVRSMRVVLYNNIASCKLQCHKYQHAVELCNKALAIEPNNIKSLYRRAVGLTELKIYDEAQDSLSRILSIDPNNIAANEKLKDLKNKTKDLDAKYVNVVKKMFS</sequence>
<evidence type="ECO:0000256" key="1">
    <source>
        <dbReference type="PROSITE-ProRule" id="PRU00339"/>
    </source>
</evidence>
<reference evidence="3 4" key="1">
    <citation type="submission" date="2023-02" db="EMBL/GenBank/DDBJ databases">
        <title>LHISI_Scaffold_Assembly.</title>
        <authorList>
            <person name="Stuart O.P."/>
            <person name="Cleave R."/>
            <person name="Magrath M.J.L."/>
            <person name="Mikheyev A.S."/>
        </authorList>
    </citation>
    <scope>NUCLEOTIDE SEQUENCE [LARGE SCALE GENOMIC DNA]</scope>
    <source>
        <strain evidence="3">Daus_M_001</strain>
        <tissue evidence="3">Leg muscle</tissue>
    </source>
</reference>
<dbReference type="SUPFAM" id="SSF48452">
    <property type="entry name" value="TPR-like"/>
    <property type="match status" value="1"/>
</dbReference>
<dbReference type="Gene3D" id="2.40.30.320">
    <property type="match status" value="1"/>
</dbReference>
<accession>A0ABQ9GQ83</accession>
<dbReference type="InterPro" id="IPR019734">
    <property type="entry name" value="TPR_rpt"/>
</dbReference>
<feature type="domain" description="BDBT FKBP like N-terminal" evidence="2">
    <location>
        <begin position="15"/>
        <end position="94"/>
    </location>
</feature>
<dbReference type="InterPro" id="IPR040478">
    <property type="entry name" value="FKBP_N_2"/>
</dbReference>
<dbReference type="InterPro" id="IPR050754">
    <property type="entry name" value="FKBP4/5/8-like"/>
</dbReference>
<proteinExistence type="predicted"/>
<dbReference type="PANTHER" id="PTHR46512:SF10">
    <property type="entry name" value="FK506-BINDING PROTEIN-LIKE"/>
    <property type="match status" value="1"/>
</dbReference>